<keyword evidence="3" id="KW-0808">Transferase</keyword>
<dbReference type="InterPro" id="IPR001173">
    <property type="entry name" value="Glyco_trans_2-like"/>
</dbReference>
<sequence>MYILYYIVVFLGFFSFLRIMIGILLSNIHKINLVKSRFNDISLIHNPVISVIIPAFNEEKLIKRTIMSVIDNSYENKEIIVVNDGSTDSTLEALNEIKYYHPNIKIVNQKNSGKSRAINNAVKNYSHGELIMILDSDSVLSPDAIQKMVMHFKDSSIIAMATNVKISKFTNFIEYAQLIEYLISHELKGSEEILKLEYIIGGIGSTFRKSAMKQVGYYDTDSVTEDIDFTLKLISHYGNKVYKEGFAEDVIVYTEPVHNLRQLIKQRYRWKYGRFKALYKHHSLFFNSDYRFYKNLTFWKIPKVLLEEAYMLFDPFLTIFVLYSIWHSFSWISCVSILFLYGTLLGSAILSDSILSLRSKKVKIIICLSMPFTYIFLQIINFVDYISLIRCIKNCKKILNKKDKTSSWSHVDR</sequence>
<evidence type="ECO:0000259" key="2">
    <source>
        <dbReference type="Pfam" id="PF00535"/>
    </source>
</evidence>
<dbReference type="Gene3D" id="3.90.550.10">
    <property type="entry name" value="Spore Coat Polysaccharide Biosynthesis Protein SpsA, Chain A"/>
    <property type="match status" value="1"/>
</dbReference>
<keyword evidence="1" id="KW-1133">Transmembrane helix</keyword>
<dbReference type="OrthoDB" id="9766299at2"/>
<dbReference type="SUPFAM" id="SSF53448">
    <property type="entry name" value="Nucleotide-diphospho-sugar transferases"/>
    <property type="match status" value="1"/>
</dbReference>
<dbReference type="Proteomes" id="UP000052012">
    <property type="component" value="Unassembled WGS sequence"/>
</dbReference>
<dbReference type="PANTHER" id="PTHR43630">
    <property type="entry name" value="POLY-BETA-1,6-N-ACETYL-D-GLUCOSAMINE SYNTHASE"/>
    <property type="match status" value="1"/>
</dbReference>
<keyword evidence="4" id="KW-1185">Reference proteome</keyword>
<dbReference type="PATRIC" id="fig|1423781.4.peg.755"/>
<feature type="transmembrane region" description="Helical" evidence="1">
    <location>
        <begin position="6"/>
        <end position="28"/>
    </location>
</feature>
<dbReference type="AlphaFoldDB" id="A0A0R2AXH4"/>
<feature type="transmembrane region" description="Helical" evidence="1">
    <location>
        <begin position="362"/>
        <end position="383"/>
    </location>
</feature>
<keyword evidence="1" id="KW-0472">Membrane</keyword>
<dbReference type="CDD" id="cd06423">
    <property type="entry name" value="CESA_like"/>
    <property type="match status" value="1"/>
</dbReference>
<dbReference type="Pfam" id="PF00535">
    <property type="entry name" value="Glycos_transf_2"/>
    <property type="match status" value="1"/>
</dbReference>
<evidence type="ECO:0000313" key="4">
    <source>
        <dbReference type="Proteomes" id="UP000052012"/>
    </source>
</evidence>
<name>A0A0R2AXH4_9LACO</name>
<organism evidence="3 4">
    <name type="scientific">Apilactobacillus ozensis DSM 23829 = JCM 17196</name>
    <dbReference type="NCBI Taxonomy" id="1423781"/>
    <lineage>
        <taxon>Bacteria</taxon>
        <taxon>Bacillati</taxon>
        <taxon>Bacillota</taxon>
        <taxon>Bacilli</taxon>
        <taxon>Lactobacillales</taxon>
        <taxon>Lactobacillaceae</taxon>
        <taxon>Apilactobacillus</taxon>
    </lineage>
</organism>
<dbReference type="InterPro" id="IPR029044">
    <property type="entry name" value="Nucleotide-diphossugar_trans"/>
</dbReference>
<dbReference type="PANTHER" id="PTHR43630:SF2">
    <property type="entry name" value="GLYCOSYLTRANSFERASE"/>
    <property type="match status" value="1"/>
</dbReference>
<feature type="domain" description="Glycosyltransferase 2-like" evidence="2">
    <location>
        <begin position="50"/>
        <end position="214"/>
    </location>
</feature>
<proteinExistence type="predicted"/>
<evidence type="ECO:0000256" key="1">
    <source>
        <dbReference type="SAM" id="Phobius"/>
    </source>
</evidence>
<accession>A0A0R2AXH4</accession>
<dbReference type="EMBL" id="AYYQ01000036">
    <property type="protein sequence ID" value="KRM67580.1"/>
    <property type="molecule type" value="Genomic_DNA"/>
</dbReference>
<dbReference type="STRING" id="1423781.FD06_GL000731"/>
<keyword evidence="1" id="KW-0812">Transmembrane</keyword>
<protein>
    <submittedName>
        <fullName evidence="3">Phage-related glycosyl transferase, group 2</fullName>
    </submittedName>
</protein>
<feature type="transmembrane region" description="Helical" evidence="1">
    <location>
        <begin position="329"/>
        <end position="350"/>
    </location>
</feature>
<gene>
    <name evidence="3" type="ORF">FD06_GL000731</name>
</gene>
<dbReference type="GO" id="GO:0016740">
    <property type="term" value="F:transferase activity"/>
    <property type="evidence" value="ECO:0007669"/>
    <property type="project" value="UniProtKB-KW"/>
</dbReference>
<comment type="caution">
    <text evidence="3">The sequence shown here is derived from an EMBL/GenBank/DDBJ whole genome shotgun (WGS) entry which is preliminary data.</text>
</comment>
<evidence type="ECO:0000313" key="3">
    <source>
        <dbReference type="EMBL" id="KRM67580.1"/>
    </source>
</evidence>
<reference evidence="3 4" key="1">
    <citation type="journal article" date="2015" name="Genome Announc.">
        <title>Expanding the biotechnology potential of lactobacilli through comparative genomics of 213 strains and associated genera.</title>
        <authorList>
            <person name="Sun Z."/>
            <person name="Harris H.M."/>
            <person name="McCann A."/>
            <person name="Guo C."/>
            <person name="Argimon S."/>
            <person name="Zhang W."/>
            <person name="Yang X."/>
            <person name="Jeffery I.B."/>
            <person name="Cooney J.C."/>
            <person name="Kagawa T.F."/>
            <person name="Liu W."/>
            <person name="Song Y."/>
            <person name="Salvetti E."/>
            <person name="Wrobel A."/>
            <person name="Rasinkangas P."/>
            <person name="Parkhill J."/>
            <person name="Rea M.C."/>
            <person name="O'Sullivan O."/>
            <person name="Ritari J."/>
            <person name="Douillard F.P."/>
            <person name="Paul Ross R."/>
            <person name="Yang R."/>
            <person name="Briner A.E."/>
            <person name="Felis G.E."/>
            <person name="de Vos W.M."/>
            <person name="Barrangou R."/>
            <person name="Klaenhammer T.R."/>
            <person name="Caufield P.W."/>
            <person name="Cui Y."/>
            <person name="Zhang H."/>
            <person name="O'Toole P.W."/>
        </authorList>
    </citation>
    <scope>NUCLEOTIDE SEQUENCE [LARGE SCALE GENOMIC DNA]</scope>
    <source>
        <strain evidence="3 4">DSM 23829</strain>
    </source>
</reference>